<comment type="similarity">
    <text evidence="3">Belongs to the AFG1 ATPase family. ZapE subfamily.</text>
</comment>
<organism evidence="4 5">
    <name type="scientific">Psychrobacter piechaudii</name>
    <dbReference type="NCBI Taxonomy" id="1945521"/>
    <lineage>
        <taxon>Bacteria</taxon>
        <taxon>Pseudomonadati</taxon>
        <taxon>Pseudomonadota</taxon>
        <taxon>Gammaproteobacteria</taxon>
        <taxon>Moraxellales</taxon>
        <taxon>Moraxellaceae</taxon>
        <taxon>Psychrobacter</taxon>
    </lineage>
</organism>
<dbReference type="InterPro" id="IPR027417">
    <property type="entry name" value="P-loop_NTPase"/>
</dbReference>
<dbReference type="GO" id="GO:0032153">
    <property type="term" value="C:cell division site"/>
    <property type="evidence" value="ECO:0007669"/>
    <property type="project" value="TreeGrafter"/>
</dbReference>
<feature type="binding site" evidence="3">
    <location>
        <begin position="66"/>
        <end position="73"/>
    </location>
    <ligand>
        <name>ATP</name>
        <dbReference type="ChEBI" id="CHEBI:30616"/>
    </ligand>
</feature>
<dbReference type="PANTHER" id="PTHR12169">
    <property type="entry name" value="ATPASE N2B"/>
    <property type="match status" value="1"/>
</dbReference>
<dbReference type="AlphaFoldDB" id="A0A1R4GXL9"/>
<sequence>MNMTPLQRYQAAIATDEFNHDPIQEQAMTYLDGVYHQLIENSKEKKSFFGLFKSQPVPPKGLYMWGGVGRGKTWMMDMFFESVPLQRKMRMHFHHFMQRVHKELNKLQGSSDPLEKVADIIHDEAVLICFDEFFVSNVSDAMILGDLFTMLFKRGITLVATSNIEPSGLYKDGLHRDRFMPAVAELEKHTTVMNIDSGIDYRLRLLQQAELYKYPLTKENSHWLANRFVSLANNQKISKEPIIINGREIKINARTKTVLYCDFRQLCMEPRSANDFIEISNNFTTVLVDNVPDLTDVLRDPTRRFIYLVDEFYDRRVKLLIRAEQSILELYQGEKLAFEIERTRSRLLEMQSEDYLKLEHRLDVDSSQATLDDDELVG</sequence>
<comment type="subunit">
    <text evidence="3">Interacts with FtsZ.</text>
</comment>
<dbReference type="InterPro" id="IPR030870">
    <property type="entry name" value="ZapE"/>
</dbReference>
<comment type="function">
    <text evidence="3">Reduces the stability of FtsZ polymers in the presence of ATP.</text>
</comment>
<dbReference type="RefSeq" id="WP_077451760.1">
    <property type="nucleotide sequence ID" value="NZ_FUGE01000214.1"/>
</dbReference>
<dbReference type="NCBIfam" id="NF040713">
    <property type="entry name" value="ZapE"/>
    <property type="match status" value="1"/>
</dbReference>
<dbReference type="HAMAP" id="MF_01919">
    <property type="entry name" value="ZapE"/>
    <property type="match status" value="1"/>
</dbReference>
<evidence type="ECO:0000256" key="1">
    <source>
        <dbReference type="ARBA" id="ARBA00022741"/>
    </source>
</evidence>
<dbReference type="GO" id="GO:0005524">
    <property type="term" value="F:ATP binding"/>
    <property type="evidence" value="ECO:0007669"/>
    <property type="project" value="UniProtKB-UniRule"/>
</dbReference>
<name>A0A1R4GXL9_9GAMM</name>
<dbReference type="Proteomes" id="UP000188357">
    <property type="component" value="Unassembled WGS sequence"/>
</dbReference>
<keyword evidence="2 3" id="KW-0067">ATP-binding</keyword>
<keyword evidence="5" id="KW-1185">Reference proteome</keyword>
<keyword evidence="3" id="KW-0963">Cytoplasm</keyword>
<dbReference type="Gene3D" id="3.40.50.300">
    <property type="entry name" value="P-loop containing nucleotide triphosphate hydrolases"/>
    <property type="match status" value="1"/>
</dbReference>
<dbReference type="GO" id="GO:0016887">
    <property type="term" value="F:ATP hydrolysis activity"/>
    <property type="evidence" value="ECO:0007669"/>
    <property type="project" value="UniProtKB-UniRule"/>
</dbReference>
<proteinExistence type="inferred from homology"/>
<keyword evidence="3" id="KW-0131">Cell cycle</keyword>
<keyword evidence="3" id="KW-0378">Hydrolase</keyword>
<keyword evidence="1 3" id="KW-0547">Nucleotide-binding</keyword>
<dbReference type="GO" id="GO:0051301">
    <property type="term" value="P:cell division"/>
    <property type="evidence" value="ECO:0007669"/>
    <property type="project" value="UniProtKB-UniRule"/>
</dbReference>
<gene>
    <name evidence="3" type="primary">zapE</name>
    <name evidence="4" type="ORF">A1232T_02103</name>
</gene>
<accession>A0A1R4GXL9</accession>
<dbReference type="Pfam" id="PF03969">
    <property type="entry name" value="AFG1_ATPase"/>
    <property type="match status" value="1"/>
</dbReference>
<dbReference type="EMBL" id="FUGE01000214">
    <property type="protein sequence ID" value="SJM72904.1"/>
    <property type="molecule type" value="Genomic_DNA"/>
</dbReference>
<dbReference type="GO" id="GO:0005737">
    <property type="term" value="C:cytoplasm"/>
    <property type="evidence" value="ECO:0007669"/>
    <property type="project" value="UniProtKB-SubCell"/>
</dbReference>
<evidence type="ECO:0000256" key="2">
    <source>
        <dbReference type="ARBA" id="ARBA00022840"/>
    </source>
</evidence>
<protein>
    <recommendedName>
        <fullName evidence="3">Cell division protein ZapE</fullName>
    </recommendedName>
    <alternativeName>
        <fullName evidence="3">Z ring-associated protein ZapE</fullName>
    </alternativeName>
</protein>
<evidence type="ECO:0000313" key="5">
    <source>
        <dbReference type="Proteomes" id="UP000188357"/>
    </source>
</evidence>
<comment type="subcellular location">
    <subcellularLocation>
        <location evidence="3">Cytoplasm</location>
    </subcellularLocation>
</comment>
<dbReference type="SUPFAM" id="SSF52540">
    <property type="entry name" value="P-loop containing nucleoside triphosphate hydrolases"/>
    <property type="match status" value="1"/>
</dbReference>
<evidence type="ECO:0000313" key="4">
    <source>
        <dbReference type="EMBL" id="SJM72904.1"/>
    </source>
</evidence>
<keyword evidence="3" id="KW-0132">Cell division</keyword>
<dbReference type="PANTHER" id="PTHR12169:SF6">
    <property type="entry name" value="AFG1-LIKE ATPASE"/>
    <property type="match status" value="1"/>
</dbReference>
<dbReference type="InterPro" id="IPR005654">
    <property type="entry name" value="ATPase_AFG1-like"/>
</dbReference>
<dbReference type="OrthoDB" id="9774491at2"/>
<evidence type="ECO:0000256" key="3">
    <source>
        <dbReference type="HAMAP-Rule" id="MF_01919"/>
    </source>
</evidence>
<reference evidence="4 5" key="1">
    <citation type="submission" date="2017-02" db="EMBL/GenBank/DDBJ databases">
        <authorList>
            <person name="Peterson S.W."/>
        </authorList>
    </citation>
    <scope>NUCLEOTIDE SEQUENCE [LARGE SCALE GENOMIC DNA]</scope>
    <source>
        <strain evidence="4">Psychrobacter_piechaudii</strain>
    </source>
</reference>
<dbReference type="STRING" id="1945521.A1232T_02103"/>